<evidence type="ECO:0000256" key="9">
    <source>
        <dbReference type="PROSITE-ProRule" id="PRU01024"/>
    </source>
</evidence>
<evidence type="ECO:0000256" key="5">
    <source>
        <dbReference type="ARBA" id="ARBA00033763"/>
    </source>
</evidence>
<proteinExistence type="inferred from homology"/>
<dbReference type="OrthoDB" id="10250660at2759"/>
<dbReference type="AlphaFoldDB" id="A0A7H9HQF7"/>
<dbReference type="SUPFAM" id="SSF50249">
    <property type="entry name" value="Nucleic acid-binding proteins"/>
    <property type="match status" value="1"/>
</dbReference>
<dbReference type="InterPro" id="IPR002792">
    <property type="entry name" value="TRAM_dom"/>
</dbReference>
<feature type="binding site" evidence="9">
    <location>
        <position position="426"/>
    </location>
    <ligand>
        <name>S-adenosyl-L-methionine</name>
        <dbReference type="ChEBI" id="CHEBI:59789"/>
    </ligand>
</feature>
<evidence type="ECO:0000256" key="4">
    <source>
        <dbReference type="ARBA" id="ARBA00022694"/>
    </source>
</evidence>
<dbReference type="GO" id="GO:0009451">
    <property type="term" value="P:RNA modification"/>
    <property type="evidence" value="ECO:0007669"/>
    <property type="project" value="UniProtKB-ARBA"/>
</dbReference>
<dbReference type="PROSITE" id="PS50926">
    <property type="entry name" value="TRAM"/>
    <property type="match status" value="1"/>
</dbReference>
<feature type="domain" description="TRAM" evidence="12">
    <location>
        <begin position="133"/>
        <end position="198"/>
    </location>
</feature>
<dbReference type="NCBIfam" id="TIGR00479">
    <property type="entry name" value="rumA"/>
    <property type="match status" value="1"/>
</dbReference>
<dbReference type="InterPro" id="IPR012340">
    <property type="entry name" value="NA-bd_OB-fold"/>
</dbReference>
<keyword evidence="1 9" id="KW-0489">Methyltransferase</keyword>
<dbReference type="SUPFAM" id="SSF53335">
    <property type="entry name" value="S-adenosyl-L-methionine-dependent methyltransferases"/>
    <property type="match status" value="1"/>
</dbReference>
<feature type="active site" description="Nucleophile" evidence="9">
    <location>
        <position position="555"/>
    </location>
</feature>
<dbReference type="PROSITE" id="PS01230">
    <property type="entry name" value="TRMA_1"/>
    <property type="match status" value="1"/>
</dbReference>
<dbReference type="InterPro" id="IPR025795">
    <property type="entry name" value="tRNA_(uracil-5-)_MeTrfase"/>
</dbReference>
<evidence type="ECO:0000256" key="8">
    <source>
        <dbReference type="ARBA" id="ARBA00070108"/>
    </source>
</evidence>
<sequence>MEHLDLIGTAMGLRVYNQVYYMLFGFIKRVPAVWFCERFFRFDLRIAKFSTMMAVEDGGSAKRSLSPSLLHKKTKKPKLKKYKAKKVDPTSPSGVLQFEINDLLAEHTLTEDQVKNDVSAILNDSSREGPVVQAYHREVQNVEVLKITSSGDGLGIIDNPVEEGKKQIVVIPFGLPGDIVRIKVFKTHPSYVESDLLEVTTKSEMRNDELIKCKYFGKCSGCQFQFLNYDNQLELKKKTIIRAFKHFAPRLVEEGLLPDVGDTIGSPLQYGYRTKLTPHFDVPRKVKSLEIKPPLGFGQKGRPRWRKDTIEQGGHASILDIEDCPIGTSIVNIGMQNERARFAEEFSKYKKGATILLRENTTVVTSSSEQQKEGSRDSTGKLSELKVRDDANDKTLIKTCVTNTRQVVTEYIDGYTFEFSAGEFFQNNNSILPLVTKYVRENLQIPNSQPGQEHNLVDAYCGSGLFSICSSKGVTRVIGVEISADSVSFAQRNATANGVENCKFIVGKAEKLFESIDTPNDRTSVVLDPPRKGCDELFLTQLAEYCPAKIVYISCNVHSQARDVEYFLKNTNNGNRYKIESIRGFDFFPQTHHVEGVCVLTRI</sequence>
<dbReference type="InterPro" id="IPR029063">
    <property type="entry name" value="SAM-dependent_MTases_sf"/>
</dbReference>
<organism evidence="13 14">
    <name type="scientific">Torulaspora globosa</name>
    <dbReference type="NCBI Taxonomy" id="48254"/>
    <lineage>
        <taxon>Eukaryota</taxon>
        <taxon>Fungi</taxon>
        <taxon>Dikarya</taxon>
        <taxon>Ascomycota</taxon>
        <taxon>Saccharomycotina</taxon>
        <taxon>Saccharomycetes</taxon>
        <taxon>Saccharomycetales</taxon>
        <taxon>Saccharomycetaceae</taxon>
        <taxon>Torulaspora</taxon>
    </lineage>
</organism>
<feature type="binding site" evidence="9">
    <location>
        <position position="528"/>
    </location>
    <ligand>
        <name>S-adenosyl-L-methionine</name>
        <dbReference type="ChEBI" id="CHEBI:59789"/>
    </ligand>
</feature>
<evidence type="ECO:0000256" key="1">
    <source>
        <dbReference type="ARBA" id="ARBA00022603"/>
    </source>
</evidence>
<dbReference type="GO" id="GO:0032259">
    <property type="term" value="P:methylation"/>
    <property type="evidence" value="ECO:0007669"/>
    <property type="project" value="UniProtKB-KW"/>
</dbReference>
<comment type="catalytic activity">
    <reaction evidence="6">
        <text>uridine(54) in tRNA + S-adenosyl-L-methionine = 5-methyluridine(54) in tRNA + S-adenosyl-L-homocysteine + H(+)</text>
        <dbReference type="Rhea" id="RHEA:42712"/>
        <dbReference type="Rhea" id="RHEA-COMP:10167"/>
        <dbReference type="Rhea" id="RHEA-COMP:10193"/>
        <dbReference type="ChEBI" id="CHEBI:15378"/>
        <dbReference type="ChEBI" id="CHEBI:57856"/>
        <dbReference type="ChEBI" id="CHEBI:59789"/>
        <dbReference type="ChEBI" id="CHEBI:65315"/>
        <dbReference type="ChEBI" id="CHEBI:74447"/>
        <dbReference type="EC" id="2.1.1.35"/>
    </reaction>
</comment>
<dbReference type="PROSITE" id="PS51687">
    <property type="entry name" value="SAM_MT_RNA_M5U"/>
    <property type="match status" value="1"/>
</dbReference>
<dbReference type="Gene3D" id="3.40.50.150">
    <property type="entry name" value="Vaccinia Virus protein VP39"/>
    <property type="match status" value="2"/>
</dbReference>
<dbReference type="CDD" id="cd02440">
    <property type="entry name" value="AdoMet_MTases"/>
    <property type="match status" value="1"/>
</dbReference>
<protein>
    <recommendedName>
        <fullName evidence="8">tRNA (uracil(54)-C(5))-methyltransferase</fullName>
        <ecNumber evidence="5">2.1.1.35</ecNumber>
    </recommendedName>
</protein>
<evidence type="ECO:0000256" key="6">
    <source>
        <dbReference type="ARBA" id="ARBA00052788"/>
    </source>
</evidence>
<evidence type="ECO:0000256" key="11">
    <source>
        <dbReference type="SAM" id="MobiDB-lite"/>
    </source>
</evidence>
<dbReference type="PROSITE" id="PS01231">
    <property type="entry name" value="TRMA_2"/>
    <property type="match status" value="1"/>
</dbReference>
<dbReference type="PANTHER" id="PTHR11061">
    <property type="entry name" value="RNA M5U METHYLTRANSFERASE"/>
    <property type="match status" value="1"/>
</dbReference>
<dbReference type="PROSITE" id="PS51622">
    <property type="entry name" value="SAM_MT_RNA_M5U_2"/>
    <property type="match status" value="1"/>
</dbReference>
<dbReference type="FunFam" id="3.40.50.150:FF:000174">
    <property type="entry name" value="TRM2p tRNA methyltransferase"/>
    <property type="match status" value="1"/>
</dbReference>
<keyword evidence="4" id="KW-0819">tRNA processing</keyword>
<feature type="binding site" evidence="9">
    <location>
        <position position="481"/>
    </location>
    <ligand>
        <name>S-adenosyl-L-methionine</name>
        <dbReference type="ChEBI" id="CHEBI:59789"/>
    </ligand>
</feature>
<feature type="active site" evidence="10">
    <location>
        <position position="555"/>
    </location>
</feature>
<dbReference type="InterPro" id="IPR030391">
    <property type="entry name" value="MeTrfase_TrmA_CS"/>
</dbReference>
<feature type="binding site" evidence="9">
    <location>
        <position position="460"/>
    </location>
    <ligand>
        <name>S-adenosyl-L-methionine</name>
        <dbReference type="ChEBI" id="CHEBI:59789"/>
    </ligand>
</feature>
<keyword evidence="3 9" id="KW-0949">S-adenosyl-L-methionine</keyword>
<evidence type="ECO:0000256" key="2">
    <source>
        <dbReference type="ARBA" id="ARBA00022679"/>
    </source>
</evidence>
<evidence type="ECO:0000259" key="12">
    <source>
        <dbReference type="PROSITE" id="PS50926"/>
    </source>
</evidence>
<accession>A0A7H9HQF7</accession>
<dbReference type="GO" id="GO:0008033">
    <property type="term" value="P:tRNA processing"/>
    <property type="evidence" value="ECO:0007669"/>
    <property type="project" value="UniProtKB-KW"/>
</dbReference>
<keyword evidence="2 9" id="KW-0808">Transferase</keyword>
<dbReference type="FunFam" id="2.40.50.140:FF:000201">
    <property type="entry name" value="TRM2p tRNA methyltransferase"/>
    <property type="match status" value="1"/>
</dbReference>
<dbReference type="InterPro" id="IPR030390">
    <property type="entry name" value="MeTrfase_TrmA_AS"/>
</dbReference>
<name>A0A7H9HQF7_9SACH</name>
<keyword evidence="14" id="KW-1185">Reference proteome</keyword>
<dbReference type="Proteomes" id="UP000510647">
    <property type="component" value="Chromosome 1"/>
</dbReference>
<dbReference type="Pfam" id="PF01938">
    <property type="entry name" value="TRAM"/>
    <property type="match status" value="1"/>
</dbReference>
<dbReference type="EMBL" id="CP059267">
    <property type="protein sequence ID" value="QLQ78575.1"/>
    <property type="molecule type" value="Genomic_DNA"/>
</dbReference>
<evidence type="ECO:0000256" key="7">
    <source>
        <dbReference type="ARBA" id="ARBA00054700"/>
    </source>
</evidence>
<dbReference type="Pfam" id="PF05958">
    <property type="entry name" value="tRNA_U5-meth_tr"/>
    <property type="match status" value="1"/>
</dbReference>
<reference evidence="13 14" key="1">
    <citation type="submission" date="2020-06" db="EMBL/GenBank/DDBJ databases">
        <title>The yeast mating-type switching endonuclease HO is a domesticated member of an unorthodox homing genetic element family.</title>
        <authorList>
            <person name="Coughlan A.Y."/>
            <person name="Lombardi L."/>
            <person name="Braun-Galleani S."/>
            <person name="Martos A.R."/>
            <person name="Galeote V."/>
            <person name="Bigey F."/>
            <person name="Dequin S."/>
            <person name="Byrne K.P."/>
            <person name="Wolfe K.H."/>
        </authorList>
    </citation>
    <scope>NUCLEOTIDE SEQUENCE [LARGE SCALE GENOMIC DNA]</scope>
    <source>
        <strain evidence="13 14">CBS2947</strain>
    </source>
</reference>
<dbReference type="Gene3D" id="2.40.50.140">
    <property type="entry name" value="Nucleic acid-binding proteins"/>
    <property type="match status" value="1"/>
</dbReference>
<comment type="similarity">
    <text evidence="9">Belongs to the class I-like SAM-binding methyltransferase superfamily. RNA M5U methyltransferase family.</text>
</comment>
<evidence type="ECO:0000313" key="14">
    <source>
        <dbReference type="Proteomes" id="UP000510647"/>
    </source>
</evidence>
<dbReference type="EC" id="2.1.1.35" evidence="5"/>
<feature type="compositionally biased region" description="Basic and acidic residues" evidence="11">
    <location>
        <begin position="370"/>
        <end position="384"/>
    </location>
</feature>
<evidence type="ECO:0000256" key="3">
    <source>
        <dbReference type="ARBA" id="ARBA00022691"/>
    </source>
</evidence>
<comment type="function">
    <text evidence="7">Catalyzes the formation of 5-methyl-uridine at position 54 (m5U54) in all tRNA. May also have a role in tRNA stabilization or maturation.</text>
</comment>
<dbReference type="GO" id="GO:0030697">
    <property type="term" value="F:tRNA (uracil(54)-C5)-methyltransferase activity, S-adenosyl methionine-dependent"/>
    <property type="evidence" value="ECO:0007669"/>
    <property type="project" value="UniProtKB-EC"/>
</dbReference>
<evidence type="ECO:0000256" key="10">
    <source>
        <dbReference type="PROSITE-ProRule" id="PRU10015"/>
    </source>
</evidence>
<feature type="region of interest" description="Disordered" evidence="11">
    <location>
        <begin position="362"/>
        <end position="384"/>
    </location>
</feature>
<evidence type="ECO:0000313" key="13">
    <source>
        <dbReference type="EMBL" id="QLQ78575.1"/>
    </source>
</evidence>
<dbReference type="InterPro" id="IPR010280">
    <property type="entry name" value="U5_MeTrfase_fam"/>
</dbReference>
<gene>
    <name evidence="13" type="ORF">HG537_0A08220</name>
</gene>
<dbReference type="PANTHER" id="PTHR11061:SF30">
    <property type="entry name" value="TRNA (URACIL(54)-C(5))-METHYLTRANSFERASE"/>
    <property type="match status" value="1"/>
</dbReference>